<gene>
    <name evidence="1" type="ORF">TeGR_g9555</name>
</gene>
<sequence length="278" mass="29563">MERSANCHVDALSLAWALASDLPGCFAGRRPAIPDQASLTFPPPAAEAALQRSLRLNMQATKKRHPYNLALTPCPASASSSSPYRITFRPSSPASVAVSGAFVLAPSKYRTCTLTMTARISTGGGATSSTSTATATAGADSSAAMTRAVYFQALAGGKSAWGKASTNVDVAAEHVLAWLWHGESYEQLDAFVESDGDSMSMSLEVPGSHSRLSVFGNKLPLIDDRVFATWNAWERARNDDFVVAFGQHTDFPDEFYKNKIDNAITNHKGAAKAVKGSL</sequence>
<comment type="caution">
    <text evidence="1">The sequence shown here is derived from an EMBL/GenBank/DDBJ whole genome shotgun (WGS) entry which is preliminary data.</text>
</comment>
<dbReference type="EMBL" id="BRYB01000585">
    <property type="protein sequence ID" value="GMI33428.1"/>
    <property type="molecule type" value="Genomic_DNA"/>
</dbReference>
<feature type="non-terminal residue" evidence="1">
    <location>
        <position position="278"/>
    </location>
</feature>
<evidence type="ECO:0000313" key="2">
    <source>
        <dbReference type="Proteomes" id="UP001165060"/>
    </source>
</evidence>
<keyword evidence="2" id="KW-1185">Reference proteome</keyword>
<accession>A0ABQ6MVN4</accession>
<proteinExistence type="predicted"/>
<protein>
    <recommendedName>
        <fullName evidence="3">HNH nuclease domain-containing protein</fullName>
    </recommendedName>
</protein>
<name>A0ABQ6MVN4_9STRA</name>
<evidence type="ECO:0008006" key="3">
    <source>
        <dbReference type="Google" id="ProtNLM"/>
    </source>
</evidence>
<dbReference type="Proteomes" id="UP001165060">
    <property type="component" value="Unassembled WGS sequence"/>
</dbReference>
<organism evidence="1 2">
    <name type="scientific">Tetraparma gracilis</name>
    <dbReference type="NCBI Taxonomy" id="2962635"/>
    <lineage>
        <taxon>Eukaryota</taxon>
        <taxon>Sar</taxon>
        <taxon>Stramenopiles</taxon>
        <taxon>Ochrophyta</taxon>
        <taxon>Bolidophyceae</taxon>
        <taxon>Parmales</taxon>
        <taxon>Triparmaceae</taxon>
        <taxon>Tetraparma</taxon>
    </lineage>
</organism>
<evidence type="ECO:0000313" key="1">
    <source>
        <dbReference type="EMBL" id="GMI33428.1"/>
    </source>
</evidence>
<reference evidence="1 2" key="1">
    <citation type="journal article" date="2023" name="Commun. Biol.">
        <title>Genome analysis of Parmales, the sister group of diatoms, reveals the evolutionary specialization of diatoms from phago-mixotrophs to photoautotrophs.</title>
        <authorList>
            <person name="Ban H."/>
            <person name="Sato S."/>
            <person name="Yoshikawa S."/>
            <person name="Yamada K."/>
            <person name="Nakamura Y."/>
            <person name="Ichinomiya M."/>
            <person name="Sato N."/>
            <person name="Blanc-Mathieu R."/>
            <person name="Endo H."/>
            <person name="Kuwata A."/>
            <person name="Ogata H."/>
        </authorList>
    </citation>
    <scope>NUCLEOTIDE SEQUENCE [LARGE SCALE GENOMIC DNA]</scope>
</reference>